<protein>
    <recommendedName>
        <fullName evidence="4">HECT domain-containing protein</fullName>
    </recommendedName>
</protein>
<dbReference type="GO" id="GO:0004842">
    <property type="term" value="F:ubiquitin-protein transferase activity"/>
    <property type="evidence" value="ECO:0007669"/>
    <property type="project" value="InterPro"/>
</dbReference>
<proteinExistence type="predicted"/>
<feature type="domain" description="HECT" evidence="4">
    <location>
        <begin position="306"/>
        <end position="378"/>
    </location>
</feature>
<dbReference type="Gene3D" id="3.30.2410.10">
    <property type="entry name" value="Hect, E3 ligase catalytic domain"/>
    <property type="match status" value="1"/>
</dbReference>
<dbReference type="Pfam" id="PF00632">
    <property type="entry name" value="HECT"/>
    <property type="match status" value="1"/>
</dbReference>
<keyword evidence="2 3" id="KW-0833">Ubl conjugation pathway</keyword>
<dbReference type="OrthoDB" id="2384350at2759"/>
<evidence type="ECO:0000313" key="5">
    <source>
        <dbReference type="EMBL" id="KAF3844587.1"/>
    </source>
</evidence>
<keyword evidence="1" id="KW-0808">Transferase</keyword>
<gene>
    <name evidence="5" type="ORF">F7725_007750</name>
</gene>
<keyword evidence="6" id="KW-1185">Reference proteome</keyword>
<dbReference type="PROSITE" id="PS50237">
    <property type="entry name" value="HECT"/>
    <property type="match status" value="1"/>
</dbReference>
<evidence type="ECO:0000256" key="3">
    <source>
        <dbReference type="PROSITE-ProRule" id="PRU00104"/>
    </source>
</evidence>
<name>A0A7J5Y7H0_DISMA</name>
<evidence type="ECO:0000256" key="1">
    <source>
        <dbReference type="ARBA" id="ARBA00022679"/>
    </source>
</evidence>
<dbReference type="EMBL" id="JAAKFY010000015">
    <property type="protein sequence ID" value="KAF3844587.1"/>
    <property type="molecule type" value="Genomic_DNA"/>
</dbReference>
<dbReference type="SUPFAM" id="SSF56204">
    <property type="entry name" value="Hect, E3 ligase catalytic domain"/>
    <property type="match status" value="1"/>
</dbReference>
<comment type="caution">
    <text evidence="5">The sequence shown here is derived from an EMBL/GenBank/DDBJ whole genome shotgun (WGS) entry which is preliminary data.</text>
</comment>
<dbReference type="AlphaFoldDB" id="A0A7J5Y7H0"/>
<organism evidence="5 6">
    <name type="scientific">Dissostichus mawsoni</name>
    <name type="common">Antarctic cod</name>
    <dbReference type="NCBI Taxonomy" id="36200"/>
    <lineage>
        <taxon>Eukaryota</taxon>
        <taxon>Metazoa</taxon>
        <taxon>Chordata</taxon>
        <taxon>Craniata</taxon>
        <taxon>Vertebrata</taxon>
        <taxon>Euteleostomi</taxon>
        <taxon>Actinopterygii</taxon>
        <taxon>Neopterygii</taxon>
        <taxon>Teleostei</taxon>
        <taxon>Neoteleostei</taxon>
        <taxon>Acanthomorphata</taxon>
        <taxon>Eupercaria</taxon>
        <taxon>Perciformes</taxon>
        <taxon>Notothenioidei</taxon>
        <taxon>Nototheniidae</taxon>
        <taxon>Dissostichus</taxon>
    </lineage>
</organism>
<reference evidence="5 6" key="1">
    <citation type="submission" date="2020-03" db="EMBL/GenBank/DDBJ databases">
        <title>Dissostichus mawsoni Genome sequencing and assembly.</title>
        <authorList>
            <person name="Park H."/>
        </authorList>
    </citation>
    <scope>NUCLEOTIDE SEQUENCE [LARGE SCALE GENOMIC DNA]</scope>
    <source>
        <strain evidence="5">DM0001</strain>
        <tissue evidence="5">Muscle</tissue>
    </source>
</reference>
<evidence type="ECO:0000313" key="6">
    <source>
        <dbReference type="Proteomes" id="UP000518266"/>
    </source>
</evidence>
<dbReference type="Proteomes" id="UP000518266">
    <property type="component" value="Unassembled WGS sequence"/>
</dbReference>
<dbReference type="InterPro" id="IPR035983">
    <property type="entry name" value="Hect_E3_ubiquitin_ligase"/>
</dbReference>
<dbReference type="InterPro" id="IPR000569">
    <property type="entry name" value="HECT_dom"/>
</dbReference>
<evidence type="ECO:0000259" key="4">
    <source>
        <dbReference type="PROSITE" id="PS50237"/>
    </source>
</evidence>
<feature type="active site" description="Glycyl thioester intermediate" evidence="3">
    <location>
        <position position="345"/>
    </location>
</feature>
<sequence length="378" mass="43477">MNLPEFGGWPHLLPLRPLDLQEHPLPRPLILQEHPLPRPLILQEHPLPRPLILQEHPRPPLPRPLILQEHPLPRPPLPRTLILKEHPLPRPPLPRTLILKEHPLPRPPLPGPPLKLQDQPLPPYPHQLLYLWTLMNSFNDFLIDDSDEEEEGKDKAFGALEIDVFPVCKTAEDLSALQKDLGDWISECGVPGIFSATIGEIPKIYAYVVKHYIFLRTAKMVNQLTEGMNAFGNLWDLVRNNWIAFLPCFTNMRTPLTKSSFKAILKYEYSPRGTHHREKEEDTIYSWELVLNIIEDKLTELTFEDLLIFITGADEVPTLGFPNKPSIDFYTQEAGVRRLPYASTCAMTLFLPRGITEEQELHNILNQSVKDSWGFLKV</sequence>
<evidence type="ECO:0000256" key="2">
    <source>
        <dbReference type="ARBA" id="ARBA00022786"/>
    </source>
</evidence>
<accession>A0A7J5Y7H0</accession>